<dbReference type="Proteomes" id="UP000518266">
    <property type="component" value="Unassembled WGS sequence"/>
</dbReference>
<accession>A0A7J5YYQ9</accession>
<gene>
    <name evidence="3" type="ORF">F7725_022769</name>
</gene>
<evidence type="ECO:0000313" key="4">
    <source>
        <dbReference type="Proteomes" id="UP000518266"/>
    </source>
</evidence>
<dbReference type="EMBL" id="JAAKFY010000007">
    <property type="protein sequence ID" value="KAF3854714.1"/>
    <property type="molecule type" value="Genomic_DNA"/>
</dbReference>
<keyword evidence="2" id="KW-1133">Transmembrane helix</keyword>
<name>A0A7J5YYQ9_DISMA</name>
<protein>
    <submittedName>
        <fullName evidence="3">Uncharacterized protein</fullName>
    </submittedName>
</protein>
<keyword evidence="4" id="KW-1185">Reference proteome</keyword>
<comment type="caution">
    <text evidence="3">The sequence shown here is derived from an EMBL/GenBank/DDBJ whole genome shotgun (WGS) entry which is preliminary data.</text>
</comment>
<feature type="region of interest" description="Disordered" evidence="1">
    <location>
        <begin position="1"/>
        <end position="20"/>
    </location>
</feature>
<feature type="compositionally biased region" description="Basic and acidic residues" evidence="1">
    <location>
        <begin position="1"/>
        <end position="11"/>
    </location>
</feature>
<feature type="transmembrane region" description="Helical" evidence="2">
    <location>
        <begin position="413"/>
        <end position="431"/>
    </location>
</feature>
<reference evidence="3 4" key="1">
    <citation type="submission" date="2020-03" db="EMBL/GenBank/DDBJ databases">
        <title>Dissostichus mawsoni Genome sequencing and assembly.</title>
        <authorList>
            <person name="Park H."/>
        </authorList>
    </citation>
    <scope>NUCLEOTIDE SEQUENCE [LARGE SCALE GENOMIC DNA]</scope>
    <source>
        <strain evidence="3">DM0001</strain>
        <tissue evidence="3">Muscle</tissue>
    </source>
</reference>
<organism evidence="3 4">
    <name type="scientific">Dissostichus mawsoni</name>
    <name type="common">Antarctic cod</name>
    <dbReference type="NCBI Taxonomy" id="36200"/>
    <lineage>
        <taxon>Eukaryota</taxon>
        <taxon>Metazoa</taxon>
        <taxon>Chordata</taxon>
        <taxon>Craniata</taxon>
        <taxon>Vertebrata</taxon>
        <taxon>Euteleostomi</taxon>
        <taxon>Actinopterygii</taxon>
        <taxon>Neopterygii</taxon>
        <taxon>Teleostei</taxon>
        <taxon>Neoteleostei</taxon>
        <taxon>Acanthomorphata</taxon>
        <taxon>Eupercaria</taxon>
        <taxon>Perciformes</taxon>
        <taxon>Notothenioidei</taxon>
        <taxon>Nototheniidae</taxon>
        <taxon>Dissostichus</taxon>
    </lineage>
</organism>
<keyword evidence="2" id="KW-0472">Membrane</keyword>
<evidence type="ECO:0000313" key="3">
    <source>
        <dbReference type="EMBL" id="KAF3854714.1"/>
    </source>
</evidence>
<sequence>MGEEGDKRLGEDQCPGNREEEEVQFVEVEGWDGAESVLGGCLEVSIQTHLLFSSEQKLGGKKIASAEEGKNKPTQVTIQKVRRHTVLINKRESRNVTEKGSLGFGVGMPAFSPSSSSSAVMDLERSVRVVLGALLGGGGAVEKRHGVEDEVEGEEDPLDLRLSALLASPRRLAHPVFTDLIWLNSDELDGPHLTTTLFGGFNIEVFTFLADDLLRLRLACDGHHLHQQPVISSVLSNEEDTDVEKGRAFPNYLDEEVSCPQTSPPGHSLHIHRLQSLYRREQRESRYESNTILTLKEERGERRGRRRRGVQWEEMETYQGNTELLLLEPGDPKQTFLQEGGRGSAPDRNKIRRRIFQSAPELKPLGCQRVKCAEIPENKYMMYSVESLPNRGRLAHAGDYKANPLPHSTENKATFHFLFIFMSILDFLILYRTTLE</sequence>
<evidence type="ECO:0000256" key="1">
    <source>
        <dbReference type="SAM" id="MobiDB-lite"/>
    </source>
</evidence>
<keyword evidence="2" id="KW-0812">Transmembrane</keyword>
<evidence type="ECO:0000256" key="2">
    <source>
        <dbReference type="SAM" id="Phobius"/>
    </source>
</evidence>
<proteinExistence type="predicted"/>
<dbReference type="AlphaFoldDB" id="A0A7J5YYQ9"/>